<dbReference type="AlphaFoldDB" id="A0A6H1ZUZ8"/>
<evidence type="ECO:0000313" key="1">
    <source>
        <dbReference type="EMBL" id="QJA51338.1"/>
    </source>
</evidence>
<dbReference type="EMBL" id="MT144255">
    <property type="protein sequence ID" value="QJA51338.1"/>
    <property type="molecule type" value="Genomic_DNA"/>
</dbReference>
<reference evidence="1" key="1">
    <citation type="submission" date="2020-03" db="EMBL/GenBank/DDBJ databases">
        <title>The deep terrestrial virosphere.</title>
        <authorList>
            <person name="Holmfeldt K."/>
            <person name="Nilsson E."/>
            <person name="Simone D."/>
            <person name="Lopez-Fernandez M."/>
            <person name="Wu X."/>
            <person name="de Brujin I."/>
            <person name="Lundin D."/>
            <person name="Andersson A."/>
            <person name="Bertilsson S."/>
            <person name="Dopson M."/>
        </authorList>
    </citation>
    <scope>NUCLEOTIDE SEQUENCE</scope>
    <source>
        <strain evidence="2">MM415A01929</strain>
        <strain evidence="1">TM448A02081</strain>
        <strain evidence="3">TM448B04296</strain>
    </source>
</reference>
<accession>A0A6H1ZUZ8</accession>
<evidence type="ECO:0000313" key="2">
    <source>
        <dbReference type="EMBL" id="QJA74771.1"/>
    </source>
</evidence>
<dbReference type="EMBL" id="MT142120">
    <property type="protein sequence ID" value="QJA74771.1"/>
    <property type="molecule type" value="Genomic_DNA"/>
</dbReference>
<sequence length="90" mass="10364">MKTRITSDDHGRVRLQYEDCLGQDHDKTFSCPHDGGYVIELLDNGGTTQPCDGLSHTGNTLIAKNRETLIDLIRREYRQMRRIEAREMSL</sequence>
<organism evidence="1">
    <name type="scientific">viral metagenome</name>
    <dbReference type="NCBI Taxonomy" id="1070528"/>
    <lineage>
        <taxon>unclassified sequences</taxon>
        <taxon>metagenomes</taxon>
        <taxon>organismal metagenomes</taxon>
    </lineage>
</organism>
<name>A0A6H1ZUZ8_9ZZZZ</name>
<evidence type="ECO:0000313" key="3">
    <source>
        <dbReference type="EMBL" id="QJI03228.1"/>
    </source>
</evidence>
<protein>
    <submittedName>
        <fullName evidence="1">Uncharacterized protein</fullName>
    </submittedName>
</protein>
<dbReference type="EMBL" id="MT145069">
    <property type="protein sequence ID" value="QJI03228.1"/>
    <property type="molecule type" value="Genomic_DNA"/>
</dbReference>
<proteinExistence type="predicted"/>
<gene>
    <name evidence="2" type="ORF">MM415A01929_0009</name>
    <name evidence="1" type="ORF">TM448A02081_0001</name>
    <name evidence="3" type="ORF">TM448B04296_0010</name>
</gene>